<reference evidence="2" key="1">
    <citation type="journal article" date="2014" name="Int. J. Syst. Evol. Microbiol.">
        <title>Complete genome sequence of Corynebacterium casei LMG S-19264T (=DSM 44701T), isolated from a smear-ripened cheese.</title>
        <authorList>
            <consortium name="US DOE Joint Genome Institute (JGI-PGF)"/>
            <person name="Walter F."/>
            <person name="Albersmeier A."/>
            <person name="Kalinowski J."/>
            <person name="Ruckert C."/>
        </authorList>
    </citation>
    <scope>NUCLEOTIDE SEQUENCE</scope>
    <source>
        <strain evidence="2">CGMCC 1.15958</strain>
    </source>
</reference>
<evidence type="ECO:0000313" key="3">
    <source>
        <dbReference type="Proteomes" id="UP000609064"/>
    </source>
</evidence>
<proteinExistence type="predicted"/>
<organism evidence="2 3">
    <name type="scientific">Emticicia aquatilis</name>
    <dbReference type="NCBI Taxonomy" id="1537369"/>
    <lineage>
        <taxon>Bacteria</taxon>
        <taxon>Pseudomonadati</taxon>
        <taxon>Bacteroidota</taxon>
        <taxon>Cytophagia</taxon>
        <taxon>Cytophagales</taxon>
        <taxon>Leadbetterellaceae</taxon>
        <taxon>Emticicia</taxon>
    </lineage>
</organism>
<evidence type="ECO:0000313" key="2">
    <source>
        <dbReference type="EMBL" id="GGD41829.1"/>
    </source>
</evidence>
<feature type="signal peptide" evidence="1">
    <location>
        <begin position="1"/>
        <end position="17"/>
    </location>
</feature>
<gene>
    <name evidence="2" type="ORF">GCM10011514_02270</name>
</gene>
<dbReference type="EMBL" id="BMKK01000001">
    <property type="protein sequence ID" value="GGD41829.1"/>
    <property type="molecule type" value="Genomic_DNA"/>
</dbReference>
<dbReference type="Proteomes" id="UP000609064">
    <property type="component" value="Unassembled WGS sequence"/>
</dbReference>
<dbReference type="RefSeq" id="WP_188763785.1">
    <property type="nucleotide sequence ID" value="NZ_BMKK01000001.1"/>
</dbReference>
<comment type="caution">
    <text evidence="2">The sequence shown here is derived from an EMBL/GenBank/DDBJ whole genome shotgun (WGS) entry which is preliminary data.</text>
</comment>
<evidence type="ECO:0000256" key="1">
    <source>
        <dbReference type="SAM" id="SignalP"/>
    </source>
</evidence>
<reference evidence="2" key="2">
    <citation type="submission" date="2020-09" db="EMBL/GenBank/DDBJ databases">
        <authorList>
            <person name="Sun Q."/>
            <person name="Zhou Y."/>
        </authorList>
    </citation>
    <scope>NUCLEOTIDE SEQUENCE</scope>
    <source>
        <strain evidence="2">CGMCC 1.15958</strain>
    </source>
</reference>
<name>A0A916YEB6_9BACT</name>
<sequence length="409" mass="43837">MKRLLIIFVSVINFAWGQSVSITPTSLKKNTDTYQNDIELNQYGNTSAIITGRAASGTAASPSNTVTSTELFRIGAGGYANSAFTPTRTSIGFWTSESWTSTGNGTRMVFYTTQNGTALQTAKMLIDHNGNIGMGTVTPSARLHLSGTETEKMRLENTSTLATNITNDMYFKTGSYFTGAIKSIGVTSQSARMGFYTFAGTNTQDLLERLSITDGGNVGIGATDPLEKLHVSGNIRSSGLAGTGVRQVFADVNGTLSTGVPQVMAYGAYQLATADNSALNNLIQFNNRDAYGNTGSDSDFSMGINLPQGSVISNIISYVIDNSAVADIAMAFYKKNHTTGSISNLLFITTSGINSTTLQTTNIPTTETIDNNIYSYFINFYPVISSGITPNYWQGTSMKIRSLVVKYNL</sequence>
<keyword evidence="3" id="KW-1185">Reference proteome</keyword>
<protein>
    <submittedName>
        <fullName evidence="2">Uncharacterized protein</fullName>
    </submittedName>
</protein>
<feature type="chain" id="PRO_5037800877" evidence="1">
    <location>
        <begin position="18"/>
        <end position="409"/>
    </location>
</feature>
<dbReference type="AlphaFoldDB" id="A0A916YEB6"/>
<keyword evidence="1" id="KW-0732">Signal</keyword>
<accession>A0A916YEB6</accession>